<evidence type="ECO:0000256" key="1">
    <source>
        <dbReference type="SAM" id="SignalP"/>
    </source>
</evidence>
<dbReference type="Pfam" id="PF17963">
    <property type="entry name" value="Big_9"/>
    <property type="match status" value="1"/>
</dbReference>
<sequence length="407" mass="42646">MVGAAVFCLLAAGAARAQNPIAVDDAYEVPAGDHEFSVNDGDGVLANDTDAQGENLPDTAVAELVSDVAHGTLDLLPTGAFTYTPVGTYEGVDTFVYHVVDGPLVSNDATVTLDVCGCVGTAPQLTCTTRTAFVAKLAELGYTDLIDEGFEDGAVWPRNPAKLPAVVSQGITWTSNQPTGFVTTSNGASRSGQWGVYSSPHGRTSGNPLDPQRDGFVASTSGTLVGAGGYIHTGTPYAGLEFVLTMSDSSNLVVSFPNAVVTTQALFWGVIDTRGFTAVEFVETEGVLEDAKVIFGDDFTLALDSPASIPPASDGIRLSARPLENPSSDDATLLLTLPRASEVGVEILDASGRRVFTTDLGRLDEGPHRFTWNGRDGENRVVPGGAYFYRVATDAGTVRGKLIRLPH</sequence>
<organism evidence="3 4">
    <name type="scientific">Eiseniibacteriota bacterium</name>
    <dbReference type="NCBI Taxonomy" id="2212470"/>
    <lineage>
        <taxon>Bacteria</taxon>
        <taxon>Candidatus Eiseniibacteriota</taxon>
    </lineage>
</organism>
<dbReference type="InterPro" id="IPR025965">
    <property type="entry name" value="FlgD/Vpr_Ig-like"/>
</dbReference>
<evidence type="ECO:0000259" key="2">
    <source>
        <dbReference type="Pfam" id="PF13860"/>
    </source>
</evidence>
<dbReference type="Proteomes" id="UP000697710">
    <property type="component" value="Unassembled WGS sequence"/>
</dbReference>
<comment type="caution">
    <text evidence="3">The sequence shown here is derived from an EMBL/GenBank/DDBJ whole genome shotgun (WGS) entry which is preliminary data.</text>
</comment>
<feature type="signal peptide" evidence="1">
    <location>
        <begin position="1"/>
        <end position="17"/>
    </location>
</feature>
<name>A0A956RQS8_UNCEI</name>
<dbReference type="EMBL" id="JAGQHR010000628">
    <property type="protein sequence ID" value="MCA9729265.1"/>
    <property type="molecule type" value="Genomic_DNA"/>
</dbReference>
<protein>
    <submittedName>
        <fullName evidence="3">Cadherin-like domain-containing protein</fullName>
    </submittedName>
</protein>
<proteinExistence type="predicted"/>
<evidence type="ECO:0000313" key="4">
    <source>
        <dbReference type="Proteomes" id="UP000697710"/>
    </source>
</evidence>
<reference evidence="3" key="2">
    <citation type="journal article" date="2021" name="Microbiome">
        <title>Successional dynamics and alternative stable states in a saline activated sludge microbial community over 9 years.</title>
        <authorList>
            <person name="Wang Y."/>
            <person name="Ye J."/>
            <person name="Ju F."/>
            <person name="Liu L."/>
            <person name="Boyd J.A."/>
            <person name="Deng Y."/>
            <person name="Parks D.H."/>
            <person name="Jiang X."/>
            <person name="Yin X."/>
            <person name="Woodcroft B.J."/>
            <person name="Tyson G.W."/>
            <person name="Hugenholtz P."/>
            <person name="Polz M.F."/>
            <person name="Zhang T."/>
        </authorList>
    </citation>
    <scope>NUCLEOTIDE SEQUENCE</scope>
    <source>
        <strain evidence="3">HKST-UBA01</strain>
    </source>
</reference>
<feature type="chain" id="PRO_5037511105" evidence="1">
    <location>
        <begin position="18"/>
        <end position="407"/>
    </location>
</feature>
<dbReference type="AlphaFoldDB" id="A0A956RQS8"/>
<accession>A0A956RQS8</accession>
<dbReference type="Pfam" id="PF13860">
    <property type="entry name" value="FlgD_ig"/>
    <property type="match status" value="1"/>
</dbReference>
<feature type="domain" description="FlgD/Vpr Ig-like" evidence="2">
    <location>
        <begin position="337"/>
        <end position="394"/>
    </location>
</feature>
<dbReference type="Gene3D" id="2.60.40.4070">
    <property type="match status" value="1"/>
</dbReference>
<evidence type="ECO:0000313" key="3">
    <source>
        <dbReference type="EMBL" id="MCA9729265.1"/>
    </source>
</evidence>
<keyword evidence="1" id="KW-0732">Signal</keyword>
<gene>
    <name evidence="3" type="ORF">KC729_16375</name>
</gene>
<dbReference type="Gene3D" id="2.60.40.3440">
    <property type="match status" value="1"/>
</dbReference>
<reference evidence="3" key="1">
    <citation type="submission" date="2020-04" db="EMBL/GenBank/DDBJ databases">
        <authorList>
            <person name="Zhang T."/>
        </authorList>
    </citation>
    <scope>NUCLEOTIDE SEQUENCE</scope>
    <source>
        <strain evidence="3">HKST-UBA01</strain>
    </source>
</reference>